<dbReference type="Proteomes" id="UP000708208">
    <property type="component" value="Unassembled WGS sequence"/>
</dbReference>
<proteinExistence type="predicted"/>
<protein>
    <submittedName>
        <fullName evidence="1">Uncharacterized protein</fullName>
    </submittedName>
</protein>
<keyword evidence="2" id="KW-1185">Reference proteome</keyword>
<gene>
    <name evidence="1" type="ORF">AFUS01_LOCUS7508</name>
</gene>
<comment type="caution">
    <text evidence="1">The sequence shown here is derived from an EMBL/GenBank/DDBJ whole genome shotgun (WGS) entry which is preliminary data.</text>
</comment>
<feature type="non-terminal residue" evidence="1">
    <location>
        <position position="1"/>
    </location>
</feature>
<dbReference type="EMBL" id="CAJVCH010050754">
    <property type="protein sequence ID" value="CAG7718087.1"/>
    <property type="molecule type" value="Genomic_DNA"/>
</dbReference>
<organism evidence="1 2">
    <name type="scientific">Allacma fusca</name>
    <dbReference type="NCBI Taxonomy" id="39272"/>
    <lineage>
        <taxon>Eukaryota</taxon>
        <taxon>Metazoa</taxon>
        <taxon>Ecdysozoa</taxon>
        <taxon>Arthropoda</taxon>
        <taxon>Hexapoda</taxon>
        <taxon>Collembola</taxon>
        <taxon>Symphypleona</taxon>
        <taxon>Sminthuridae</taxon>
        <taxon>Allacma</taxon>
    </lineage>
</organism>
<evidence type="ECO:0000313" key="1">
    <source>
        <dbReference type="EMBL" id="CAG7718087.1"/>
    </source>
</evidence>
<accession>A0A8J2JFZ5</accession>
<evidence type="ECO:0000313" key="2">
    <source>
        <dbReference type="Proteomes" id="UP000708208"/>
    </source>
</evidence>
<dbReference type="AlphaFoldDB" id="A0A8J2JFZ5"/>
<sequence>MKGSGHSALSRDEMSFAIMRLRTMCHCH</sequence>
<reference evidence="1" key="1">
    <citation type="submission" date="2021-06" db="EMBL/GenBank/DDBJ databases">
        <authorList>
            <person name="Hodson N. C."/>
            <person name="Mongue J. A."/>
            <person name="Jaron S. K."/>
        </authorList>
    </citation>
    <scope>NUCLEOTIDE SEQUENCE</scope>
</reference>
<name>A0A8J2JFZ5_9HEXA</name>